<sequence length="461" mass="48632">MVGWTGLSGSAQAADAIPLELGVPTVVSFPETTSKPQLAFTTTTTAGRLAVLVDDITVPRGVNISFTGPRQVSDRASGPHYFEIPVSTAGTWTVSMSAVTLFSGQTPGTGTARLTIGLAEDITRPLTVGTEFTQDFPDRGEDIYGTVPLVAGRRYGFDVRAATITGLYSYDGVVATLISPDGSTEMDLGRTVEAPNWAESRVIQQSGDWTLRLDPERAAIGSITAALVELTDESGGTLTKGVERTVNFTKPGTTVSLDVKAPAGRRPVLEFISRDLAYGGGNSDVPNVDLTLTRPDGTYAQSGSAAPYFEFAPFDVGGTWKLTFDPQWRATGSMRVKLTEVQDAHAALPLGRTGTASSSVRWQNTHLTFSGQAGQRLRLDVSDQSWSADGQGPGSGSVDLLFYRPDGSEAGYKVLYRAGVVEDVATVVEGPELDVSGIWTVVVNPLGDTTGTVAGRASLVK</sequence>
<dbReference type="RefSeq" id="WP_231484531.1">
    <property type="nucleotide sequence ID" value="NZ_BAAAZO010000010.1"/>
</dbReference>
<proteinExistence type="predicted"/>
<accession>A0ABP7AAZ9</accession>
<reference evidence="2" key="1">
    <citation type="journal article" date="2019" name="Int. J. Syst. Evol. Microbiol.">
        <title>The Global Catalogue of Microorganisms (GCM) 10K type strain sequencing project: providing services to taxonomists for standard genome sequencing and annotation.</title>
        <authorList>
            <consortium name="The Broad Institute Genomics Platform"/>
            <consortium name="The Broad Institute Genome Sequencing Center for Infectious Disease"/>
            <person name="Wu L."/>
            <person name="Ma J."/>
        </authorList>
    </citation>
    <scope>NUCLEOTIDE SEQUENCE [LARGE SCALE GENOMIC DNA]</scope>
    <source>
        <strain evidence="2">JCM 16902</strain>
    </source>
</reference>
<organism evidence="1 2">
    <name type="scientific">Kineosporia mesophila</name>
    <dbReference type="NCBI Taxonomy" id="566012"/>
    <lineage>
        <taxon>Bacteria</taxon>
        <taxon>Bacillati</taxon>
        <taxon>Actinomycetota</taxon>
        <taxon>Actinomycetes</taxon>
        <taxon>Kineosporiales</taxon>
        <taxon>Kineosporiaceae</taxon>
        <taxon>Kineosporia</taxon>
    </lineage>
</organism>
<evidence type="ECO:0000313" key="1">
    <source>
        <dbReference type="EMBL" id="GAA3628453.1"/>
    </source>
</evidence>
<comment type="caution">
    <text evidence="1">The sequence shown here is derived from an EMBL/GenBank/DDBJ whole genome shotgun (WGS) entry which is preliminary data.</text>
</comment>
<keyword evidence="2" id="KW-1185">Reference proteome</keyword>
<dbReference type="EMBL" id="BAAAZO010000010">
    <property type="protein sequence ID" value="GAA3628453.1"/>
    <property type="molecule type" value="Genomic_DNA"/>
</dbReference>
<evidence type="ECO:0000313" key="2">
    <source>
        <dbReference type="Proteomes" id="UP001501074"/>
    </source>
</evidence>
<name>A0ABP7AAZ9_9ACTN</name>
<protein>
    <submittedName>
        <fullName evidence="1">Uncharacterized protein</fullName>
    </submittedName>
</protein>
<dbReference type="Proteomes" id="UP001501074">
    <property type="component" value="Unassembled WGS sequence"/>
</dbReference>
<gene>
    <name evidence="1" type="ORF">GCM10022223_52280</name>
</gene>